<reference evidence="2" key="2">
    <citation type="submission" date="2020-11" db="EMBL/GenBank/DDBJ databases">
        <title>Whole genome sequencing of Colletotrichum sp.</title>
        <authorList>
            <person name="Li H."/>
        </authorList>
    </citation>
    <scope>NUCLEOTIDE SEQUENCE</scope>
    <source>
        <strain evidence="2">CkLH20</strain>
    </source>
</reference>
<sequence length="149" mass="17293">MNIFFPPYTTFIGETPTPEGLMKGREYYLDPAFEKNADASTKKQRVDVEESSPDSVYSTGRRLRKNEFDGGYEHCIIIRLHYLRVTTVPSHLTDSPAPDADPRDMLKPWSELAEEYRALNTRPVEDGQVIRIWAKDPDHLPDWDILRLR</sequence>
<keyword evidence="3" id="KW-1185">Reference proteome</keyword>
<dbReference type="OrthoDB" id="4839664at2759"/>
<gene>
    <name evidence="2" type="ORF">CkaCkLH20_06653</name>
</gene>
<protein>
    <submittedName>
        <fullName evidence="2">Uncharacterized protein</fullName>
    </submittedName>
</protein>
<name>A0A9P6I846_9PEZI</name>
<dbReference type="RefSeq" id="XP_038745182.1">
    <property type="nucleotide sequence ID" value="XM_038889370.1"/>
</dbReference>
<dbReference type="GeneID" id="62162444"/>
<evidence type="ECO:0000313" key="2">
    <source>
        <dbReference type="EMBL" id="KAF9875721.1"/>
    </source>
</evidence>
<comment type="caution">
    <text evidence="2">The sequence shown here is derived from an EMBL/GenBank/DDBJ whole genome shotgun (WGS) entry which is preliminary data.</text>
</comment>
<evidence type="ECO:0000256" key="1">
    <source>
        <dbReference type="SAM" id="MobiDB-lite"/>
    </source>
</evidence>
<dbReference type="AlphaFoldDB" id="A0A9P6I846"/>
<feature type="region of interest" description="Disordered" evidence="1">
    <location>
        <begin position="38"/>
        <end position="58"/>
    </location>
</feature>
<feature type="compositionally biased region" description="Basic and acidic residues" evidence="1">
    <location>
        <begin position="38"/>
        <end position="48"/>
    </location>
</feature>
<evidence type="ECO:0000313" key="3">
    <source>
        <dbReference type="Proteomes" id="UP000781932"/>
    </source>
</evidence>
<dbReference type="Proteomes" id="UP000781932">
    <property type="component" value="Unassembled WGS sequence"/>
</dbReference>
<reference evidence="2" key="1">
    <citation type="submission" date="2020-03" db="EMBL/GenBank/DDBJ databases">
        <authorList>
            <person name="He L."/>
        </authorList>
    </citation>
    <scope>NUCLEOTIDE SEQUENCE</scope>
    <source>
        <strain evidence="2">CkLH20</strain>
    </source>
</reference>
<proteinExistence type="predicted"/>
<organism evidence="2 3">
    <name type="scientific">Colletotrichum karsti</name>
    <dbReference type="NCBI Taxonomy" id="1095194"/>
    <lineage>
        <taxon>Eukaryota</taxon>
        <taxon>Fungi</taxon>
        <taxon>Dikarya</taxon>
        <taxon>Ascomycota</taxon>
        <taxon>Pezizomycotina</taxon>
        <taxon>Sordariomycetes</taxon>
        <taxon>Hypocreomycetidae</taxon>
        <taxon>Glomerellales</taxon>
        <taxon>Glomerellaceae</taxon>
        <taxon>Colletotrichum</taxon>
        <taxon>Colletotrichum boninense species complex</taxon>
    </lineage>
</organism>
<dbReference type="EMBL" id="JAATWM020000020">
    <property type="protein sequence ID" value="KAF9875721.1"/>
    <property type="molecule type" value="Genomic_DNA"/>
</dbReference>
<accession>A0A9P6I846</accession>